<evidence type="ECO:0000256" key="11">
    <source>
        <dbReference type="RuleBase" id="RU003822"/>
    </source>
</evidence>
<evidence type="ECO:0000256" key="5">
    <source>
        <dbReference type="ARBA" id="ARBA00022882"/>
    </source>
</evidence>
<feature type="domain" description="Inward rectifier potassium channel C-terminal" evidence="15">
    <location>
        <begin position="217"/>
        <end position="396"/>
    </location>
</feature>
<dbReference type="SUPFAM" id="SSF81324">
    <property type="entry name" value="Voltage-gated potassium channels"/>
    <property type="match status" value="1"/>
</dbReference>
<keyword evidence="4 11" id="KW-0812">Transmembrane</keyword>
<evidence type="ECO:0000313" key="16">
    <source>
        <dbReference type="EMBL" id="UYV78233.1"/>
    </source>
</evidence>
<evidence type="ECO:0000313" key="17">
    <source>
        <dbReference type="Proteomes" id="UP001235939"/>
    </source>
</evidence>
<keyword evidence="2 11" id="KW-0813">Transport</keyword>
<organism evidence="16 17">
    <name type="scientific">Cordylochernes scorpioides</name>
    <dbReference type="NCBI Taxonomy" id="51811"/>
    <lineage>
        <taxon>Eukaryota</taxon>
        <taxon>Metazoa</taxon>
        <taxon>Ecdysozoa</taxon>
        <taxon>Arthropoda</taxon>
        <taxon>Chelicerata</taxon>
        <taxon>Arachnida</taxon>
        <taxon>Pseudoscorpiones</taxon>
        <taxon>Cheliferoidea</taxon>
        <taxon>Chernetidae</taxon>
        <taxon>Cordylochernes</taxon>
    </lineage>
</organism>
<evidence type="ECO:0000256" key="1">
    <source>
        <dbReference type="ARBA" id="ARBA00004141"/>
    </source>
</evidence>
<keyword evidence="6 11" id="KW-0630">Potassium</keyword>
<keyword evidence="7 13" id="KW-1133">Transmembrane helix</keyword>
<keyword evidence="8 11" id="KW-0406">Ion transport</keyword>
<dbReference type="Gene3D" id="1.10.287.70">
    <property type="match status" value="1"/>
</dbReference>
<sequence>MSVCTGMQLDETREVWQELIPGAQKTYERSSSTPADAKKRPTPPSPPSPGPGYKYAQVVSTPKPSRNRMVLRSGAVNLAKKKVSRRSQRYLQDIFTTLVDIQWRYNLLVFALGFFLSWTFYALIWWIICYTHKDFEHLNDDNWTPCVQEVDSFTTAFLFSVETQHTIGYGSRATTGECPEAIIIMSLQSVTGVMIQCFMAGIVFAKLSRPAKRSQTLMFSRYAAISFRDGRLCLMFRIGDVRKSHIIGAHVSAVLIRRRITAEGEVKRWMRQILPYYQRKLEVTCDDVGDSVFLLWPSTVVHIIDSRSPLYNMSAEDMVREKYEILVLLEGTIESTGSSFQARTSYLPADVLWGHRFEQVVSFQRETGEHVIDYSKFDRTVEVETVQCSAREFQEYQRVVRQLSQSPTFSLNSGANLAGDLLRISSEPSHLLQLDADFPSDVSPKNSDNPSA</sequence>
<dbReference type="Pfam" id="PF17655">
    <property type="entry name" value="IRK_C"/>
    <property type="match status" value="1"/>
</dbReference>
<dbReference type="InterPro" id="IPR013518">
    <property type="entry name" value="K_chnl_inward-rec_Kir_cyto"/>
</dbReference>
<accession>A0ABY6LB14</accession>
<evidence type="ECO:0000256" key="7">
    <source>
        <dbReference type="ARBA" id="ARBA00022989"/>
    </source>
</evidence>
<dbReference type="InterPro" id="IPR016449">
    <property type="entry name" value="K_chnl_inward-rec_Kir"/>
</dbReference>
<comment type="subcellular location">
    <subcellularLocation>
        <location evidence="1 11">Membrane</location>
        <topology evidence="1 11">Multi-pass membrane protein</topology>
    </subcellularLocation>
</comment>
<proteinExistence type="inferred from homology"/>
<dbReference type="EMBL" id="CP092878">
    <property type="protein sequence ID" value="UYV78233.1"/>
    <property type="molecule type" value="Genomic_DNA"/>
</dbReference>
<dbReference type="InterPro" id="IPR040445">
    <property type="entry name" value="Kir_TM"/>
</dbReference>
<protein>
    <submittedName>
        <fullName evidence="16">Irk-2</fullName>
    </submittedName>
</protein>
<dbReference type="SUPFAM" id="SSF81296">
    <property type="entry name" value="E set domains"/>
    <property type="match status" value="1"/>
</dbReference>
<dbReference type="PRINTS" id="PR01320">
    <property type="entry name" value="KIRCHANNEL"/>
</dbReference>
<evidence type="ECO:0000256" key="8">
    <source>
        <dbReference type="ARBA" id="ARBA00023065"/>
    </source>
</evidence>
<dbReference type="InterPro" id="IPR041647">
    <property type="entry name" value="IRK_C"/>
</dbReference>
<dbReference type="Pfam" id="PF01007">
    <property type="entry name" value="IRK"/>
    <property type="match status" value="1"/>
</dbReference>
<evidence type="ECO:0000256" key="4">
    <source>
        <dbReference type="ARBA" id="ARBA00022692"/>
    </source>
</evidence>
<evidence type="ECO:0000256" key="3">
    <source>
        <dbReference type="ARBA" id="ARBA00022538"/>
    </source>
</evidence>
<keyword evidence="5 11" id="KW-0851">Voltage-gated channel</keyword>
<evidence type="ECO:0000256" key="13">
    <source>
        <dbReference type="SAM" id="Phobius"/>
    </source>
</evidence>
<feature type="transmembrane region" description="Helical" evidence="13">
    <location>
        <begin position="181"/>
        <end position="205"/>
    </location>
</feature>
<dbReference type="InterPro" id="IPR014756">
    <property type="entry name" value="Ig_E-set"/>
</dbReference>
<feature type="domain" description="Potassium channel inwardly rectifying transmembrane" evidence="14">
    <location>
        <begin position="72"/>
        <end position="210"/>
    </location>
</feature>
<evidence type="ECO:0000256" key="2">
    <source>
        <dbReference type="ARBA" id="ARBA00022448"/>
    </source>
</evidence>
<dbReference type="PANTHER" id="PTHR11767">
    <property type="entry name" value="INWARD RECTIFIER POTASSIUM CHANNEL"/>
    <property type="match status" value="1"/>
</dbReference>
<keyword evidence="9 13" id="KW-0472">Membrane</keyword>
<keyword evidence="10 11" id="KW-0407">Ion channel</keyword>
<keyword evidence="17" id="KW-1185">Reference proteome</keyword>
<evidence type="ECO:0000256" key="6">
    <source>
        <dbReference type="ARBA" id="ARBA00022958"/>
    </source>
</evidence>
<evidence type="ECO:0000256" key="10">
    <source>
        <dbReference type="ARBA" id="ARBA00023303"/>
    </source>
</evidence>
<keyword evidence="3 11" id="KW-0633">Potassium transport</keyword>
<evidence type="ECO:0000259" key="15">
    <source>
        <dbReference type="Pfam" id="PF17655"/>
    </source>
</evidence>
<evidence type="ECO:0000256" key="12">
    <source>
        <dbReference type="SAM" id="MobiDB-lite"/>
    </source>
</evidence>
<comment type="similarity">
    <text evidence="11">Belongs to the inward rectifier-type potassium channel (TC 1.A.2.1) family.</text>
</comment>
<dbReference type="PANTHER" id="PTHR11767:SF102">
    <property type="entry name" value="INWARDLY RECTIFYING POTASSIUM CHANNEL 1, ISOFORM F"/>
    <property type="match status" value="1"/>
</dbReference>
<reference evidence="16 17" key="1">
    <citation type="submission" date="2022-01" db="EMBL/GenBank/DDBJ databases">
        <title>A chromosomal length assembly of Cordylochernes scorpioides.</title>
        <authorList>
            <person name="Zeh D."/>
            <person name="Zeh J."/>
        </authorList>
    </citation>
    <scope>NUCLEOTIDE SEQUENCE [LARGE SCALE GENOMIC DNA]</scope>
    <source>
        <strain evidence="16">IN4F17</strain>
        <tissue evidence="16">Whole Body</tissue>
    </source>
</reference>
<feature type="transmembrane region" description="Helical" evidence="13">
    <location>
        <begin position="107"/>
        <end position="128"/>
    </location>
</feature>
<dbReference type="Gene3D" id="2.60.40.1400">
    <property type="entry name" value="G protein-activated inward rectifier potassium channel 1"/>
    <property type="match status" value="1"/>
</dbReference>
<feature type="region of interest" description="Disordered" evidence="12">
    <location>
        <begin position="22"/>
        <end position="53"/>
    </location>
</feature>
<gene>
    <name evidence="16" type="ORF">LAZ67_16000597</name>
</gene>
<evidence type="ECO:0000259" key="14">
    <source>
        <dbReference type="Pfam" id="PF01007"/>
    </source>
</evidence>
<evidence type="ECO:0000256" key="9">
    <source>
        <dbReference type="ARBA" id="ARBA00023136"/>
    </source>
</evidence>
<name>A0ABY6LB14_9ARAC</name>
<dbReference type="Proteomes" id="UP001235939">
    <property type="component" value="Chromosome 16"/>
</dbReference>